<evidence type="ECO:0000313" key="6">
    <source>
        <dbReference type="Proteomes" id="UP000266506"/>
    </source>
</evidence>
<keyword evidence="1" id="KW-0813">Transport</keyword>
<evidence type="ECO:0000256" key="1">
    <source>
        <dbReference type="ARBA" id="ARBA00022448"/>
    </source>
</evidence>
<dbReference type="InterPro" id="IPR027417">
    <property type="entry name" value="P-loop_NTPase"/>
</dbReference>
<organism evidence="5 6">
    <name type="scientific">Anaeroplasma bactoclasticum</name>
    <dbReference type="NCBI Taxonomy" id="2088"/>
    <lineage>
        <taxon>Bacteria</taxon>
        <taxon>Bacillati</taxon>
        <taxon>Mycoplasmatota</taxon>
        <taxon>Mollicutes</taxon>
        <taxon>Anaeroplasmatales</taxon>
        <taxon>Anaeroplasmataceae</taxon>
        <taxon>Anaeroplasma</taxon>
    </lineage>
</organism>
<dbReference type="AlphaFoldDB" id="A0A397RT21"/>
<dbReference type="GO" id="GO:0005524">
    <property type="term" value="F:ATP binding"/>
    <property type="evidence" value="ECO:0007669"/>
    <property type="project" value="UniProtKB-KW"/>
</dbReference>
<dbReference type="CDD" id="cd03230">
    <property type="entry name" value="ABC_DR_subfamily_A"/>
    <property type="match status" value="1"/>
</dbReference>
<comment type="caution">
    <text evidence="5">The sequence shown here is derived from an EMBL/GenBank/DDBJ whole genome shotgun (WGS) entry which is preliminary data.</text>
</comment>
<feature type="domain" description="ABC transporter" evidence="4">
    <location>
        <begin position="2"/>
        <end position="225"/>
    </location>
</feature>
<name>A0A397RT21_9MOLU</name>
<dbReference type="InterPro" id="IPR003439">
    <property type="entry name" value="ABC_transporter-like_ATP-bd"/>
</dbReference>
<protein>
    <submittedName>
        <fullName evidence="5">ABC-2 type transport system ATP-binding protein</fullName>
    </submittedName>
</protein>
<dbReference type="EMBL" id="QXEV01000009">
    <property type="protein sequence ID" value="RIA75886.1"/>
    <property type="molecule type" value="Genomic_DNA"/>
</dbReference>
<gene>
    <name evidence="5" type="ORF">EI71_01059</name>
</gene>
<dbReference type="PROSITE" id="PS50893">
    <property type="entry name" value="ABC_TRANSPORTER_2"/>
    <property type="match status" value="1"/>
</dbReference>
<sequence length="296" mass="34141">MISIKNVSKAFDHPVLSDLCLDIEDGSVFGLVGINGAGKSTLLKIMAGIMKPNCGEVYYDNKPIYENIEIKNQVFLLPDDPFYSRNTTPTNLIDLYKAFYSVDEIAYFSYLNDFEIPIKKSMYNFSKGMRRQVFCALALAIKPKYLFLDEAFDGLDPLARLKLKKELLKVQEENNMTVVISSHSLRELEDICDSYGLLDSKKISSSGAINEHLEEYHKYMIAFAEEPDEDISKMKIFITCKQDKRIFTVVAKKPYEEVVKELEHLHPLIIDEIPIDFEELFIIEVESRGYIKWNHF</sequence>
<dbReference type="SUPFAM" id="SSF52540">
    <property type="entry name" value="P-loop containing nucleoside triphosphate hydrolases"/>
    <property type="match status" value="1"/>
</dbReference>
<dbReference type="Proteomes" id="UP000266506">
    <property type="component" value="Unassembled WGS sequence"/>
</dbReference>
<dbReference type="Gene3D" id="3.40.50.300">
    <property type="entry name" value="P-loop containing nucleotide triphosphate hydrolases"/>
    <property type="match status" value="1"/>
</dbReference>
<proteinExistence type="predicted"/>
<dbReference type="Pfam" id="PF00005">
    <property type="entry name" value="ABC_tran"/>
    <property type="match status" value="1"/>
</dbReference>
<evidence type="ECO:0000259" key="4">
    <source>
        <dbReference type="PROSITE" id="PS50893"/>
    </source>
</evidence>
<accession>A0A397RT21</accession>
<reference evidence="5 6" key="1">
    <citation type="submission" date="2018-08" db="EMBL/GenBank/DDBJ databases">
        <title>Genomic Encyclopedia of Archaeal and Bacterial Type Strains, Phase II (KMG-II): from individual species to whole genera.</title>
        <authorList>
            <person name="Goeker M."/>
        </authorList>
    </citation>
    <scope>NUCLEOTIDE SEQUENCE [LARGE SCALE GENOMIC DNA]</scope>
    <source>
        <strain evidence="5 6">ATCC 27112</strain>
    </source>
</reference>
<dbReference type="PANTHER" id="PTHR42939:SF1">
    <property type="entry name" value="ABC TRANSPORTER ATP-BINDING PROTEIN ALBC-RELATED"/>
    <property type="match status" value="1"/>
</dbReference>
<evidence type="ECO:0000313" key="5">
    <source>
        <dbReference type="EMBL" id="RIA75886.1"/>
    </source>
</evidence>
<dbReference type="FunCoup" id="A0A397RT21">
    <property type="interactions" value="77"/>
</dbReference>
<evidence type="ECO:0000256" key="3">
    <source>
        <dbReference type="ARBA" id="ARBA00022840"/>
    </source>
</evidence>
<dbReference type="InterPro" id="IPR003593">
    <property type="entry name" value="AAA+_ATPase"/>
</dbReference>
<dbReference type="GO" id="GO:0016887">
    <property type="term" value="F:ATP hydrolysis activity"/>
    <property type="evidence" value="ECO:0007669"/>
    <property type="project" value="InterPro"/>
</dbReference>
<dbReference type="PANTHER" id="PTHR42939">
    <property type="entry name" value="ABC TRANSPORTER ATP-BINDING PROTEIN ALBC-RELATED"/>
    <property type="match status" value="1"/>
</dbReference>
<dbReference type="OrthoDB" id="9804819at2"/>
<keyword evidence="3 5" id="KW-0067">ATP-binding</keyword>
<dbReference type="InParanoid" id="A0A397RT21"/>
<dbReference type="SMART" id="SM00382">
    <property type="entry name" value="AAA"/>
    <property type="match status" value="1"/>
</dbReference>
<keyword evidence="2" id="KW-0547">Nucleotide-binding</keyword>
<evidence type="ECO:0000256" key="2">
    <source>
        <dbReference type="ARBA" id="ARBA00022741"/>
    </source>
</evidence>
<keyword evidence="6" id="KW-1185">Reference proteome</keyword>
<dbReference type="InterPro" id="IPR051782">
    <property type="entry name" value="ABC_Transporter_VariousFunc"/>
</dbReference>